<name>A0AAN8ZUU9_9MAGN</name>
<evidence type="ECO:0000313" key="2">
    <source>
        <dbReference type="Proteomes" id="UP001370490"/>
    </source>
</evidence>
<accession>A0AAN8ZUU9</accession>
<dbReference type="SUPFAM" id="SSF48371">
    <property type="entry name" value="ARM repeat"/>
    <property type="match status" value="1"/>
</dbReference>
<dbReference type="AlphaFoldDB" id="A0AAN8ZUU9"/>
<sequence length="826" mass="92322">WILEMAKQAHSLFLEEWLRSNSGSGSNVSPRWSSSSSARAIIQSWTDLRDSLQQSIFGPHHLQSLKTLLNSQSTLHVADPQAKLLISILSSSTISLPHESYPLFFRLLYVWARKSSKPSPPLINSAIEAVSHLFSVQYDGYKCPSFLSEGVLLLGAFSLVPMVSSNPKRICLELLCRLLEKDYHLLHSFEGIIPEVLAGIGYALSSSENTHVIMMLNFLMEVWGKDEGPSQSVSHGLMLLHLFEWVFSNLIGSHSLEKIEIFRQEMLHTLKPNYVPFAVVMAAAGVLRGISRAKNAGSVSEIISKLRGSSEEQIEAVARVLSIKIGQNHDNDPDDSLLLRCISLALARSGPLSFRAPVLVCLASALLTEIFPLRRFYATILDNPNSNLSNLWHDIIKEHLASALHKEAGVVTGVFCKQYVSADEEHKSIVENLMWDYCQDIYMGHRQVAILLRDHKENLLGDLEKIAESAFLMVVVFALAVTKQKLNSKYTTETQMELSVKILVSFSCVEYFRRMRLPEYMDTIRAVVVSIQENVFACVSFIEAMPSYADLTNPQGIKSDYVWSKDEVQTARILFYLRLVPTCIERLPHQVFRRVVAPIMFLYIGHPNAKVARASHSVFAAFISSGKDSDQDEKVLLKEQLVFYYVQRSLEGYPALTPFDGMTSGVAALVRHLPAGSPATFFCINSLVEKTNGLCCEATIREADMWKNWQGESEPCKKMLELLLRLIYLVDIQVLPNLMKLLAELIVQLPKDGQIMVLNEIYAQVAESDDVTRKSTLVSWAQSLSYLCTQAAGTGKNAGTSAVKSTDDIVARNEDALSLDRLNARL</sequence>
<dbReference type="PANTHER" id="PTHR36337">
    <property type="entry name" value="OBSCURIN-LIKE PROTEIN"/>
    <property type="match status" value="1"/>
</dbReference>
<proteinExistence type="predicted"/>
<feature type="non-terminal residue" evidence="1">
    <location>
        <position position="1"/>
    </location>
</feature>
<dbReference type="InterPro" id="IPR016024">
    <property type="entry name" value="ARM-type_fold"/>
</dbReference>
<evidence type="ECO:0000313" key="1">
    <source>
        <dbReference type="EMBL" id="KAK6947673.1"/>
    </source>
</evidence>
<comment type="caution">
    <text evidence="1">The sequence shown here is derived from an EMBL/GenBank/DDBJ whole genome shotgun (WGS) entry which is preliminary data.</text>
</comment>
<dbReference type="PANTHER" id="PTHR36337:SF1">
    <property type="entry name" value="OBSCURIN-LIKE PROTEIN"/>
    <property type="match status" value="1"/>
</dbReference>
<keyword evidence="2" id="KW-1185">Reference proteome</keyword>
<reference evidence="1 2" key="1">
    <citation type="submission" date="2023-12" db="EMBL/GenBank/DDBJ databases">
        <title>A high-quality genome assembly for Dillenia turbinata (Dilleniales).</title>
        <authorList>
            <person name="Chanderbali A."/>
        </authorList>
    </citation>
    <scope>NUCLEOTIDE SEQUENCE [LARGE SCALE GENOMIC DNA]</scope>
    <source>
        <strain evidence="1">LSX21</strain>
        <tissue evidence="1">Leaf</tissue>
    </source>
</reference>
<gene>
    <name evidence="1" type="ORF">RJ641_001146</name>
</gene>
<dbReference type="EMBL" id="JBAMMX010000001">
    <property type="protein sequence ID" value="KAK6947673.1"/>
    <property type="molecule type" value="Genomic_DNA"/>
</dbReference>
<dbReference type="Proteomes" id="UP001370490">
    <property type="component" value="Unassembled WGS sequence"/>
</dbReference>
<protein>
    <submittedName>
        <fullName evidence="1">Uncharacterized protein</fullName>
    </submittedName>
</protein>
<organism evidence="1 2">
    <name type="scientific">Dillenia turbinata</name>
    <dbReference type="NCBI Taxonomy" id="194707"/>
    <lineage>
        <taxon>Eukaryota</taxon>
        <taxon>Viridiplantae</taxon>
        <taxon>Streptophyta</taxon>
        <taxon>Embryophyta</taxon>
        <taxon>Tracheophyta</taxon>
        <taxon>Spermatophyta</taxon>
        <taxon>Magnoliopsida</taxon>
        <taxon>eudicotyledons</taxon>
        <taxon>Gunneridae</taxon>
        <taxon>Pentapetalae</taxon>
        <taxon>Dilleniales</taxon>
        <taxon>Dilleniaceae</taxon>
        <taxon>Dillenia</taxon>
    </lineage>
</organism>